<evidence type="ECO:0008006" key="4">
    <source>
        <dbReference type="Google" id="ProtNLM"/>
    </source>
</evidence>
<organism evidence="2 3">
    <name type="scientific">Rahnella inusitata</name>
    <dbReference type="NCBI Taxonomy" id="58169"/>
    <lineage>
        <taxon>Bacteria</taxon>
        <taxon>Pseudomonadati</taxon>
        <taxon>Pseudomonadota</taxon>
        <taxon>Gammaproteobacteria</taxon>
        <taxon>Enterobacterales</taxon>
        <taxon>Yersiniaceae</taxon>
        <taxon>Rahnella</taxon>
    </lineage>
</organism>
<sequence>MRIYPNILSLSLCTVLHLLTLQVYAADTLCAGEKIPEIKDVTLTCAKDLGILPNTGTDVSGLISSAMPVNGGIFFPAGDYIINQNIVLKTANSLVGSETGTTIFHDNRGDNTAFVGDANYSSIVKNLTIKGIVFNNVRIYFYGNKSNISIINNALINTLYTDVQLAISHNPFIIQGNILLRDEDHPGIGLSTYRNKNTVVEHNIIGDISDSNLIPRLNYYDTGTFELVNKLKLAAKNGRLIVKEDQGYFQSGWYATDGLTDSEFNYNIVAGNKKTCLKSDPTTGNCNISRDHVMYIKQYSNVTLKNNLFSGWPADDSGGAKFRNATGVYFVGNYLDSVDFDARAYKSSATTFMNDTFVFNNFIKEGTVNYYQDIVNSDTESISVSNFVVFDNKFQAKDQTILGIFGTWRNPTGEFLEANNTFHDQTQVNTSDFKNIDVETAKGRIPPAKIPLLSVEPIPLWKYVGEITGSDLKENQLARIDITIGEKTPQFAVYSPDSDYYYPVYRWTPGLTKIFNEKIADACAGVLTQQVTANNACKFMTPIGSSYLNKIYTTTGQNANYTTRILDKYLQVGYISASDLHTGQSVKFSVIFEDGTKYESIYTPPSDYWMPTYRWASALAKQINSDIPGLCAGQYTGVKNNPTEGTKCSFTLPVLSSYLNNIYTINGQSAVTTLSVISQ</sequence>
<comment type="caution">
    <text evidence="2">The sequence shown here is derived from an EMBL/GenBank/DDBJ whole genome shotgun (WGS) entry which is preliminary data.</text>
</comment>
<evidence type="ECO:0000256" key="1">
    <source>
        <dbReference type="SAM" id="SignalP"/>
    </source>
</evidence>
<dbReference type="InterPro" id="IPR011050">
    <property type="entry name" value="Pectin_lyase_fold/virulence"/>
</dbReference>
<name>A0ABX9P152_9GAMM</name>
<accession>A0ABX9P152</accession>
<feature type="signal peptide" evidence="1">
    <location>
        <begin position="1"/>
        <end position="25"/>
    </location>
</feature>
<dbReference type="RefSeq" id="WP_112164207.1">
    <property type="nucleotide sequence ID" value="NZ_CP065024.1"/>
</dbReference>
<gene>
    <name evidence="2" type="ORF">D5396_09320</name>
</gene>
<keyword evidence="3" id="KW-1185">Reference proteome</keyword>
<dbReference type="GeneID" id="88082194"/>
<proteinExistence type="predicted"/>
<dbReference type="Gene3D" id="3.30.70.2150">
    <property type="match status" value="1"/>
</dbReference>
<evidence type="ECO:0000313" key="2">
    <source>
        <dbReference type="EMBL" id="RJT14171.1"/>
    </source>
</evidence>
<evidence type="ECO:0000313" key="3">
    <source>
        <dbReference type="Proteomes" id="UP000284119"/>
    </source>
</evidence>
<dbReference type="Proteomes" id="UP000284119">
    <property type="component" value="Unassembled WGS sequence"/>
</dbReference>
<feature type="chain" id="PRO_5046759796" description="Pectate lyase superfamily protein domain-containing protein" evidence="1">
    <location>
        <begin position="26"/>
        <end position="679"/>
    </location>
</feature>
<protein>
    <recommendedName>
        <fullName evidence="4">Pectate lyase superfamily protein domain-containing protein</fullName>
    </recommendedName>
</protein>
<reference evidence="2 3" key="1">
    <citation type="submission" date="2018-09" db="EMBL/GenBank/DDBJ databases">
        <authorList>
            <person name="Le Fleche-Mateos A."/>
        </authorList>
    </citation>
    <scope>NUCLEOTIDE SEQUENCE [LARGE SCALE GENOMIC DNA]</scope>
    <source>
        <strain evidence="2 3">DSM 30078</strain>
    </source>
</reference>
<dbReference type="EMBL" id="RAHG01000003">
    <property type="protein sequence ID" value="RJT14171.1"/>
    <property type="molecule type" value="Genomic_DNA"/>
</dbReference>
<dbReference type="SUPFAM" id="SSF51126">
    <property type="entry name" value="Pectin lyase-like"/>
    <property type="match status" value="1"/>
</dbReference>
<keyword evidence="1" id="KW-0732">Signal</keyword>